<dbReference type="CDD" id="cd06974">
    <property type="entry name" value="TerD_like"/>
    <property type="match status" value="1"/>
</dbReference>
<dbReference type="Gene3D" id="2.60.60.30">
    <property type="entry name" value="sav2460 like domains"/>
    <property type="match status" value="1"/>
</dbReference>
<organism evidence="1 2">
    <name type="scientific">Virgisporangium ochraceum</name>
    <dbReference type="NCBI Taxonomy" id="65505"/>
    <lineage>
        <taxon>Bacteria</taxon>
        <taxon>Bacillati</taxon>
        <taxon>Actinomycetota</taxon>
        <taxon>Actinomycetes</taxon>
        <taxon>Micromonosporales</taxon>
        <taxon>Micromonosporaceae</taxon>
        <taxon>Virgisporangium</taxon>
    </lineage>
</organism>
<name>A0A8J3ZX60_9ACTN</name>
<sequence>MRLSKITLTKQAPAVSLTKQGSTGGAMRVNLKWSMRGMEKRGLFGKRKAAQLPDIDLDLCAFWEMADGSIGHVTPVGNKFGSLTERPYVQLDRDDRTGGSDGENLTINLDHADKIKRILIFADIYDGADSWQGLDAVATLHPQQGPPIEMRLDECTVNSRMVALALIENVQGEMIVRREARYIVVVPPVRFKQEALDIAYNWGMSWEPAKPKD</sequence>
<evidence type="ECO:0000313" key="2">
    <source>
        <dbReference type="Proteomes" id="UP000635606"/>
    </source>
</evidence>
<dbReference type="RefSeq" id="WP_203931619.1">
    <property type="nucleotide sequence ID" value="NZ_BOPH01000089.1"/>
</dbReference>
<dbReference type="AlphaFoldDB" id="A0A8J3ZX60"/>
<evidence type="ECO:0000313" key="1">
    <source>
        <dbReference type="EMBL" id="GIJ71747.1"/>
    </source>
</evidence>
<reference evidence="1" key="1">
    <citation type="submission" date="2021-01" db="EMBL/GenBank/DDBJ databases">
        <title>Whole genome shotgun sequence of Virgisporangium ochraceum NBRC 16418.</title>
        <authorList>
            <person name="Komaki H."/>
            <person name="Tamura T."/>
        </authorList>
    </citation>
    <scope>NUCLEOTIDE SEQUENCE</scope>
    <source>
        <strain evidence="1">NBRC 16418</strain>
    </source>
</reference>
<evidence type="ECO:0008006" key="3">
    <source>
        <dbReference type="Google" id="ProtNLM"/>
    </source>
</evidence>
<dbReference type="EMBL" id="BOPH01000089">
    <property type="protein sequence ID" value="GIJ71747.1"/>
    <property type="molecule type" value="Genomic_DNA"/>
</dbReference>
<protein>
    <recommendedName>
        <fullName evidence="3">Tellurium resistance</fullName>
    </recommendedName>
</protein>
<keyword evidence="2" id="KW-1185">Reference proteome</keyword>
<dbReference type="InterPro" id="IPR003325">
    <property type="entry name" value="TerD"/>
</dbReference>
<gene>
    <name evidence="1" type="ORF">Voc01_066640</name>
</gene>
<accession>A0A8J3ZX60</accession>
<proteinExistence type="predicted"/>
<comment type="caution">
    <text evidence="1">The sequence shown here is derived from an EMBL/GenBank/DDBJ whole genome shotgun (WGS) entry which is preliminary data.</text>
</comment>
<dbReference type="Proteomes" id="UP000635606">
    <property type="component" value="Unassembled WGS sequence"/>
</dbReference>